<feature type="non-terminal residue" evidence="2">
    <location>
        <position position="1"/>
    </location>
</feature>
<dbReference type="SUPFAM" id="SSF56112">
    <property type="entry name" value="Protein kinase-like (PK-like)"/>
    <property type="match status" value="1"/>
</dbReference>
<dbReference type="GO" id="GO:0004674">
    <property type="term" value="F:protein serine/threonine kinase activity"/>
    <property type="evidence" value="ECO:0007669"/>
    <property type="project" value="TreeGrafter"/>
</dbReference>
<name>A0A0C3AXJ8_SERVB</name>
<dbReference type="PROSITE" id="PS50011">
    <property type="entry name" value="PROTEIN_KINASE_DOM"/>
    <property type="match status" value="1"/>
</dbReference>
<proteinExistence type="predicted"/>
<organism evidence="2 3">
    <name type="scientific">Serendipita vermifera MAFF 305830</name>
    <dbReference type="NCBI Taxonomy" id="933852"/>
    <lineage>
        <taxon>Eukaryota</taxon>
        <taxon>Fungi</taxon>
        <taxon>Dikarya</taxon>
        <taxon>Basidiomycota</taxon>
        <taxon>Agaricomycotina</taxon>
        <taxon>Agaricomycetes</taxon>
        <taxon>Sebacinales</taxon>
        <taxon>Serendipitaceae</taxon>
        <taxon>Serendipita</taxon>
    </lineage>
</organism>
<dbReference type="Pfam" id="PF00069">
    <property type="entry name" value="Pkinase"/>
    <property type="match status" value="1"/>
</dbReference>
<reference evidence="3" key="2">
    <citation type="submission" date="2015-01" db="EMBL/GenBank/DDBJ databases">
        <title>Evolutionary Origins and Diversification of the Mycorrhizal Mutualists.</title>
        <authorList>
            <consortium name="DOE Joint Genome Institute"/>
            <consortium name="Mycorrhizal Genomics Consortium"/>
            <person name="Kohler A."/>
            <person name="Kuo A."/>
            <person name="Nagy L.G."/>
            <person name="Floudas D."/>
            <person name="Copeland A."/>
            <person name="Barry K.W."/>
            <person name="Cichocki N."/>
            <person name="Veneault-Fourrey C."/>
            <person name="LaButti K."/>
            <person name="Lindquist E.A."/>
            <person name="Lipzen A."/>
            <person name="Lundell T."/>
            <person name="Morin E."/>
            <person name="Murat C."/>
            <person name="Riley R."/>
            <person name="Ohm R."/>
            <person name="Sun H."/>
            <person name="Tunlid A."/>
            <person name="Henrissat B."/>
            <person name="Grigoriev I.V."/>
            <person name="Hibbett D.S."/>
            <person name="Martin F."/>
        </authorList>
    </citation>
    <scope>NUCLEOTIDE SEQUENCE [LARGE SCALE GENOMIC DNA]</scope>
    <source>
        <strain evidence="3">MAFF 305830</strain>
    </source>
</reference>
<evidence type="ECO:0000259" key="1">
    <source>
        <dbReference type="PROSITE" id="PS50011"/>
    </source>
</evidence>
<dbReference type="InterPro" id="IPR008271">
    <property type="entry name" value="Ser/Thr_kinase_AS"/>
</dbReference>
<dbReference type="PROSITE" id="PS00108">
    <property type="entry name" value="PROTEIN_KINASE_ST"/>
    <property type="match status" value="1"/>
</dbReference>
<dbReference type="InterPro" id="IPR000719">
    <property type="entry name" value="Prot_kinase_dom"/>
</dbReference>
<dbReference type="AlphaFoldDB" id="A0A0C3AXJ8"/>
<evidence type="ECO:0000313" key="3">
    <source>
        <dbReference type="Proteomes" id="UP000054097"/>
    </source>
</evidence>
<dbReference type="Proteomes" id="UP000054097">
    <property type="component" value="Unassembled WGS sequence"/>
</dbReference>
<dbReference type="EMBL" id="KN824321">
    <property type="protein sequence ID" value="KIM24704.1"/>
    <property type="molecule type" value="Genomic_DNA"/>
</dbReference>
<dbReference type="PANTHER" id="PTHR44329">
    <property type="entry name" value="SERINE/THREONINE-PROTEIN KINASE TNNI3K-RELATED"/>
    <property type="match status" value="1"/>
</dbReference>
<dbReference type="HOGENOM" id="CLU_000288_7_18_1"/>
<dbReference type="GO" id="GO:0005524">
    <property type="term" value="F:ATP binding"/>
    <property type="evidence" value="ECO:0007669"/>
    <property type="project" value="InterPro"/>
</dbReference>
<keyword evidence="3" id="KW-1185">Reference proteome</keyword>
<protein>
    <recommendedName>
        <fullName evidence="1">Protein kinase domain-containing protein</fullName>
    </recommendedName>
</protein>
<sequence>WRGVIAGVHYLHNHNPVLVHGDLKSANILIDDDDNPQICDFALVSIFLEEGNSGMTTTSAYTGTDRYLAYELVQGGETALPSTASDIFALGCIGLESVFFFLQQPYAHRKNNMRPQIFIDIRAGIPPAIRPQPPHPQEEPIWRLLDLCWKRRPTDRIDARNLLARLESSGTIKPLASFDQPSTVVSSPANQVSAHSLVYQESGNWNFDTRHDNISCVSSNPFSYFDPGEEKAANRA</sequence>
<dbReference type="Gene3D" id="1.10.510.10">
    <property type="entry name" value="Transferase(Phosphotransferase) domain 1"/>
    <property type="match status" value="1"/>
</dbReference>
<reference evidence="2 3" key="1">
    <citation type="submission" date="2014-04" db="EMBL/GenBank/DDBJ databases">
        <authorList>
            <consortium name="DOE Joint Genome Institute"/>
            <person name="Kuo A."/>
            <person name="Zuccaro A."/>
            <person name="Kohler A."/>
            <person name="Nagy L.G."/>
            <person name="Floudas D."/>
            <person name="Copeland A."/>
            <person name="Barry K.W."/>
            <person name="Cichocki N."/>
            <person name="Veneault-Fourrey C."/>
            <person name="LaButti K."/>
            <person name="Lindquist E.A."/>
            <person name="Lipzen A."/>
            <person name="Lundell T."/>
            <person name="Morin E."/>
            <person name="Murat C."/>
            <person name="Sun H."/>
            <person name="Tunlid A."/>
            <person name="Henrissat B."/>
            <person name="Grigoriev I.V."/>
            <person name="Hibbett D.S."/>
            <person name="Martin F."/>
            <person name="Nordberg H.P."/>
            <person name="Cantor M.N."/>
            <person name="Hua S.X."/>
        </authorList>
    </citation>
    <scope>NUCLEOTIDE SEQUENCE [LARGE SCALE GENOMIC DNA]</scope>
    <source>
        <strain evidence="2 3">MAFF 305830</strain>
    </source>
</reference>
<dbReference type="InterPro" id="IPR051681">
    <property type="entry name" value="Ser/Thr_Kinases-Pseudokinases"/>
</dbReference>
<feature type="domain" description="Protein kinase" evidence="1">
    <location>
        <begin position="1"/>
        <end position="176"/>
    </location>
</feature>
<gene>
    <name evidence="2" type="ORF">M408DRAFT_75454</name>
</gene>
<evidence type="ECO:0000313" key="2">
    <source>
        <dbReference type="EMBL" id="KIM24704.1"/>
    </source>
</evidence>
<accession>A0A0C3AXJ8</accession>
<dbReference type="InterPro" id="IPR011009">
    <property type="entry name" value="Kinase-like_dom_sf"/>
</dbReference>
<dbReference type="OrthoDB" id="4062651at2759"/>